<keyword evidence="1" id="KW-0472">Membrane</keyword>
<proteinExistence type="predicted"/>
<sequence length="72" mass="8151">MEASSFMVGATYVIAVICAMFFLMCWIATSVFPDPGREGIVEIIILDIPKFKNKKVWRTSTAKLFSRPFCLL</sequence>
<keyword evidence="1" id="KW-0812">Transmembrane</keyword>
<organism evidence="2 3">
    <name type="scientific">Komagataeibacter nataicola</name>
    <dbReference type="NCBI Taxonomy" id="265960"/>
    <lineage>
        <taxon>Bacteria</taxon>
        <taxon>Pseudomonadati</taxon>
        <taxon>Pseudomonadota</taxon>
        <taxon>Alphaproteobacteria</taxon>
        <taxon>Acetobacterales</taxon>
        <taxon>Acetobacteraceae</taxon>
        <taxon>Komagataeibacter</taxon>
    </lineage>
</organism>
<evidence type="ECO:0000313" key="2">
    <source>
        <dbReference type="EMBL" id="PYD65224.1"/>
    </source>
</evidence>
<feature type="transmembrane region" description="Helical" evidence="1">
    <location>
        <begin position="6"/>
        <end position="28"/>
    </location>
</feature>
<accession>A0ABX5P7M4</accession>
<dbReference type="Proteomes" id="UP000247512">
    <property type="component" value="Unassembled WGS sequence"/>
</dbReference>
<keyword evidence="1" id="KW-1133">Transmembrane helix</keyword>
<protein>
    <submittedName>
        <fullName evidence="2">Uncharacterized protein</fullName>
    </submittedName>
</protein>
<comment type="caution">
    <text evidence="2">The sequence shown here is derived from an EMBL/GenBank/DDBJ whole genome shotgun (WGS) entry which is preliminary data.</text>
</comment>
<name>A0ABX5P7M4_9PROT</name>
<keyword evidence="3" id="KW-1185">Reference proteome</keyword>
<evidence type="ECO:0000256" key="1">
    <source>
        <dbReference type="SAM" id="Phobius"/>
    </source>
</evidence>
<reference evidence="2 3" key="1">
    <citation type="submission" date="2017-06" db="EMBL/GenBank/DDBJ databases">
        <title>A draft genome sequence of Komagataeibacter nataicola LMG 1536.</title>
        <authorList>
            <person name="Skraban J."/>
            <person name="Cleenwerck I."/>
            <person name="Vandamme P."/>
            <person name="Trcek J."/>
        </authorList>
    </citation>
    <scope>NUCLEOTIDE SEQUENCE [LARGE SCALE GENOMIC DNA]</scope>
    <source>
        <strain evidence="2 3">LMG 1536</strain>
    </source>
</reference>
<gene>
    <name evidence="2" type="ORF">CDI09_14630</name>
</gene>
<dbReference type="EMBL" id="NIRT01000037">
    <property type="protein sequence ID" value="PYD65224.1"/>
    <property type="molecule type" value="Genomic_DNA"/>
</dbReference>
<evidence type="ECO:0000313" key="3">
    <source>
        <dbReference type="Proteomes" id="UP000247512"/>
    </source>
</evidence>